<sequence length="56" mass="6466">MYELVQADLAVASFSKLSLINLRRLFAHNGSAFMDLHKQIIEKAPFKRKLTIETIF</sequence>
<evidence type="ECO:0000313" key="1">
    <source>
        <dbReference type="EMBL" id="DAD35307.1"/>
    </source>
</evidence>
<dbReference type="Proteomes" id="UP000607653">
    <property type="component" value="Unassembled WGS sequence"/>
</dbReference>
<protein>
    <submittedName>
        <fullName evidence="1">Uncharacterized protein</fullName>
    </submittedName>
</protein>
<evidence type="ECO:0000313" key="2">
    <source>
        <dbReference type="Proteomes" id="UP000607653"/>
    </source>
</evidence>
<keyword evidence="2" id="KW-1185">Reference proteome</keyword>
<dbReference type="PANTHER" id="PTHR47858:SF2">
    <property type="entry name" value="HALOACID DEHALOGENASE-LIKE HYDROLASE (HAD) SUPERFAMILY PROTEIN"/>
    <property type="match status" value="1"/>
</dbReference>
<comment type="caution">
    <text evidence="1">The sequence shown here is derived from an EMBL/GenBank/DDBJ whole genome shotgun (WGS) entry which is preliminary data.</text>
</comment>
<organism evidence="1 2">
    <name type="scientific">Nelumbo nucifera</name>
    <name type="common">Sacred lotus</name>
    <dbReference type="NCBI Taxonomy" id="4432"/>
    <lineage>
        <taxon>Eukaryota</taxon>
        <taxon>Viridiplantae</taxon>
        <taxon>Streptophyta</taxon>
        <taxon>Embryophyta</taxon>
        <taxon>Tracheophyta</taxon>
        <taxon>Spermatophyta</taxon>
        <taxon>Magnoliopsida</taxon>
        <taxon>Proteales</taxon>
        <taxon>Nelumbonaceae</taxon>
        <taxon>Nelumbo</taxon>
    </lineage>
</organism>
<gene>
    <name evidence="1" type="ORF">HUJ06_005947</name>
</gene>
<dbReference type="EMBL" id="DUZY01000004">
    <property type="protein sequence ID" value="DAD35307.1"/>
    <property type="molecule type" value="Genomic_DNA"/>
</dbReference>
<reference evidence="1 2" key="1">
    <citation type="journal article" date="2020" name="Mol. Biol. Evol.">
        <title>Distinct Expression and Methylation Patterns for Genes with Different Fates following a Single Whole-Genome Duplication in Flowering Plants.</title>
        <authorList>
            <person name="Shi T."/>
            <person name="Rahmani R.S."/>
            <person name="Gugger P.F."/>
            <person name="Wang M."/>
            <person name="Li H."/>
            <person name="Zhang Y."/>
            <person name="Li Z."/>
            <person name="Wang Q."/>
            <person name="Van de Peer Y."/>
            <person name="Marchal K."/>
            <person name="Chen J."/>
        </authorList>
    </citation>
    <scope>NUCLEOTIDE SEQUENCE [LARGE SCALE GENOMIC DNA]</scope>
    <source>
        <tissue evidence="1">Leaf</tissue>
    </source>
</reference>
<dbReference type="PANTHER" id="PTHR47858">
    <property type="entry name" value="HALOACID DEHALOGENASE-LIKE HYDROLASE (HAD) SUPERFAMILY PROTEIN"/>
    <property type="match status" value="1"/>
</dbReference>
<proteinExistence type="predicted"/>
<accession>A0A822YS01</accession>
<dbReference type="AlphaFoldDB" id="A0A822YS01"/>
<name>A0A822YS01_NELNU</name>